<evidence type="ECO:0000259" key="1">
    <source>
        <dbReference type="Pfam" id="PF00535"/>
    </source>
</evidence>
<dbReference type="AlphaFoldDB" id="A0ABD2GL85"/>
<evidence type="ECO:0000313" key="2">
    <source>
        <dbReference type="EMBL" id="KAL3054410.1"/>
    </source>
</evidence>
<dbReference type="EMBL" id="JBIYXZ010002078">
    <property type="protein sequence ID" value="KAL3054410.1"/>
    <property type="molecule type" value="Genomic_DNA"/>
</dbReference>
<name>A0ABD2GL85_PAGBO</name>
<dbReference type="Proteomes" id="UP001619887">
    <property type="component" value="Unassembled WGS sequence"/>
</dbReference>
<protein>
    <recommendedName>
        <fullName evidence="1">Glycosyltransferase 2-like domain-containing protein</fullName>
    </recommendedName>
</protein>
<reference evidence="2 3" key="1">
    <citation type="journal article" date="2022" name="G3 (Bethesda)">
        <title>Evaluating Illumina-, Nanopore-, and PacBio-based genome assembly strategies with the bald notothen, Trematomus borchgrevinki.</title>
        <authorList>
            <person name="Rayamajhi N."/>
            <person name="Cheng C.C."/>
            <person name="Catchen J.M."/>
        </authorList>
    </citation>
    <scope>NUCLEOTIDE SEQUENCE [LARGE SCALE GENOMIC DNA]</scope>
    <source>
        <strain evidence="2">AGRC-2024</strain>
    </source>
</reference>
<dbReference type="SUPFAM" id="SSF53448">
    <property type="entry name" value="Nucleotide-diphospho-sugar transferases"/>
    <property type="match status" value="1"/>
</dbReference>
<dbReference type="Gene3D" id="3.90.550.10">
    <property type="entry name" value="Spore Coat Polysaccharide Biosynthesis Protein SpsA, Chain A"/>
    <property type="match status" value="1"/>
</dbReference>
<evidence type="ECO:0000313" key="3">
    <source>
        <dbReference type="Proteomes" id="UP001619887"/>
    </source>
</evidence>
<sequence>MALCNAATLQTATLGCVLVCVLSYLYLNGNVGGPEAYPLPSQHTKRLPPRLPPSHLPSPGPCTCANGSMLLKNVVPKNQAVELIKRREKEFQQHKARAESVLSTLLYAPSNSPLQYPIQGFKVRPMTPTFIPGLALHAEQRKNYTVSLKVSKGVLSTTIPAARAKVQGNGESRLMMESSSLETLNGLLANVSYTSTIYHIHTGDLATFQFEDHEGVFPITIKQPQPPVLYDMGKDINSQVTITTKTFLRYPQLKVLLKSIRQFYKDIEVIIADDSFVTENITGDHIQHYIMPPGKGWFAGRNLAVSQVTTKYILWVDDDFLFTKLTKIEEMVKVMEAVPELDVLGGKVGKDQFYSSLIYEEGDEMEGGCMYRKTRGKFHSLPGYPQCSVVSGVVNFFLARTDAVQRVGFDPQLKRVAHSEFFMDGLGSLMVATCGHVAIGHQKIHKQKGYMRFRQPAKSDTISKLQLHFFKNHLKCIRYG</sequence>
<accession>A0ABD2GL85</accession>
<gene>
    <name evidence="2" type="ORF">OYC64_006692</name>
</gene>
<dbReference type="PANTHER" id="PTHR15046:SF2">
    <property type="entry name" value="BETA-1,4 N-ACETYLGALACTOSAMINYLTRANSFERASE 2"/>
    <property type="match status" value="1"/>
</dbReference>
<dbReference type="InterPro" id="IPR029044">
    <property type="entry name" value="Nucleotide-diphossugar_trans"/>
</dbReference>
<dbReference type="PANTHER" id="PTHR15046">
    <property type="entry name" value="GLYCO_TRANS_2-LIKE DOMAIN-CONTAINING PROTEIN"/>
    <property type="match status" value="1"/>
</dbReference>
<keyword evidence="3" id="KW-1185">Reference proteome</keyword>
<proteinExistence type="predicted"/>
<comment type="caution">
    <text evidence="2">The sequence shown here is derived from an EMBL/GenBank/DDBJ whole genome shotgun (WGS) entry which is preliminary data.</text>
</comment>
<reference evidence="2 3" key="2">
    <citation type="journal article" date="2024" name="G3 (Bethesda)">
        <title>The genome of the cryopelagic Antarctic bald notothen, Trematomus borchgrevinki.</title>
        <authorList>
            <person name="Rayamajhi N."/>
            <person name="Rivera-Colon A.G."/>
            <person name="Minhas B.F."/>
            <person name="Cheng C.C."/>
            <person name="Catchen J.M."/>
        </authorList>
    </citation>
    <scope>NUCLEOTIDE SEQUENCE [LARGE SCALE GENOMIC DNA]</scope>
    <source>
        <strain evidence="2">AGRC-2024</strain>
    </source>
</reference>
<feature type="domain" description="Glycosyltransferase 2-like" evidence="1">
    <location>
        <begin position="245"/>
        <end position="348"/>
    </location>
</feature>
<dbReference type="Pfam" id="PF00535">
    <property type="entry name" value="Glycos_transf_2"/>
    <property type="match status" value="1"/>
</dbReference>
<dbReference type="CDD" id="cd00761">
    <property type="entry name" value="Glyco_tranf_GTA_type"/>
    <property type="match status" value="1"/>
</dbReference>
<organism evidence="2 3">
    <name type="scientific">Pagothenia borchgrevinki</name>
    <name type="common">Bald rockcod</name>
    <name type="synonym">Trematomus borchgrevinki</name>
    <dbReference type="NCBI Taxonomy" id="8213"/>
    <lineage>
        <taxon>Eukaryota</taxon>
        <taxon>Metazoa</taxon>
        <taxon>Chordata</taxon>
        <taxon>Craniata</taxon>
        <taxon>Vertebrata</taxon>
        <taxon>Euteleostomi</taxon>
        <taxon>Actinopterygii</taxon>
        <taxon>Neopterygii</taxon>
        <taxon>Teleostei</taxon>
        <taxon>Neoteleostei</taxon>
        <taxon>Acanthomorphata</taxon>
        <taxon>Eupercaria</taxon>
        <taxon>Perciformes</taxon>
        <taxon>Notothenioidei</taxon>
        <taxon>Nototheniidae</taxon>
        <taxon>Pagothenia</taxon>
    </lineage>
</organism>
<dbReference type="InterPro" id="IPR001173">
    <property type="entry name" value="Glyco_trans_2-like"/>
</dbReference>